<proteinExistence type="predicted"/>
<feature type="region of interest" description="Disordered" evidence="1">
    <location>
        <begin position="1"/>
        <end position="49"/>
    </location>
</feature>
<sequence>MKSRKKDKKKNNNNNKTTNRRKTRTRRTRMGEGGGEKEGAKTAVSLSSNQDIHQADNHKYQPHHGSIWCLRFAQATHETLAKGGRSLNRGVQPDVINVARREASDLSALATLDRLFGASQRERFIRFARDQLFTNG</sequence>
<organism evidence="2 3">
    <name type="scientific">Elysia marginata</name>
    <dbReference type="NCBI Taxonomy" id="1093978"/>
    <lineage>
        <taxon>Eukaryota</taxon>
        <taxon>Metazoa</taxon>
        <taxon>Spiralia</taxon>
        <taxon>Lophotrochozoa</taxon>
        <taxon>Mollusca</taxon>
        <taxon>Gastropoda</taxon>
        <taxon>Heterobranchia</taxon>
        <taxon>Euthyneura</taxon>
        <taxon>Panpulmonata</taxon>
        <taxon>Sacoglossa</taxon>
        <taxon>Placobranchoidea</taxon>
        <taxon>Plakobranchidae</taxon>
        <taxon>Elysia</taxon>
    </lineage>
</organism>
<keyword evidence="3" id="KW-1185">Reference proteome</keyword>
<gene>
    <name evidence="2" type="ORF">ElyMa_003623100</name>
</gene>
<protein>
    <submittedName>
        <fullName evidence="2">Uncharacterized protein</fullName>
    </submittedName>
</protein>
<reference evidence="2 3" key="1">
    <citation type="journal article" date="2021" name="Elife">
        <title>Chloroplast acquisition without the gene transfer in kleptoplastic sea slugs, Plakobranchus ocellatus.</title>
        <authorList>
            <person name="Maeda T."/>
            <person name="Takahashi S."/>
            <person name="Yoshida T."/>
            <person name="Shimamura S."/>
            <person name="Takaki Y."/>
            <person name="Nagai Y."/>
            <person name="Toyoda A."/>
            <person name="Suzuki Y."/>
            <person name="Arimoto A."/>
            <person name="Ishii H."/>
            <person name="Satoh N."/>
            <person name="Nishiyama T."/>
            <person name="Hasebe M."/>
            <person name="Maruyama T."/>
            <person name="Minagawa J."/>
            <person name="Obokata J."/>
            <person name="Shigenobu S."/>
        </authorList>
    </citation>
    <scope>NUCLEOTIDE SEQUENCE [LARGE SCALE GENOMIC DNA]</scope>
</reference>
<accession>A0AAV4EUB9</accession>
<comment type="caution">
    <text evidence="2">The sequence shown here is derived from an EMBL/GenBank/DDBJ whole genome shotgun (WGS) entry which is preliminary data.</text>
</comment>
<evidence type="ECO:0000256" key="1">
    <source>
        <dbReference type="SAM" id="MobiDB-lite"/>
    </source>
</evidence>
<evidence type="ECO:0000313" key="3">
    <source>
        <dbReference type="Proteomes" id="UP000762676"/>
    </source>
</evidence>
<dbReference type="Proteomes" id="UP000762676">
    <property type="component" value="Unassembled WGS sequence"/>
</dbReference>
<evidence type="ECO:0000313" key="2">
    <source>
        <dbReference type="EMBL" id="GFR64098.1"/>
    </source>
</evidence>
<dbReference type="EMBL" id="BMAT01007428">
    <property type="protein sequence ID" value="GFR64098.1"/>
    <property type="molecule type" value="Genomic_DNA"/>
</dbReference>
<feature type="compositionally biased region" description="Basic residues" evidence="1">
    <location>
        <begin position="18"/>
        <end position="28"/>
    </location>
</feature>
<name>A0AAV4EUB9_9GAST</name>
<feature type="compositionally biased region" description="Basic residues" evidence="1">
    <location>
        <begin position="1"/>
        <end position="11"/>
    </location>
</feature>
<dbReference type="AlphaFoldDB" id="A0AAV4EUB9"/>